<dbReference type="RefSeq" id="WP_193943271.1">
    <property type="nucleotide sequence ID" value="NZ_JADEWB010000092.1"/>
</dbReference>
<evidence type="ECO:0000256" key="2">
    <source>
        <dbReference type="ARBA" id="ARBA00022596"/>
    </source>
</evidence>
<proteinExistence type="inferred from homology"/>
<accession>A0ABR9VFX3</accession>
<evidence type="ECO:0000256" key="5">
    <source>
        <dbReference type="ARBA" id="ARBA00022801"/>
    </source>
</evidence>
<evidence type="ECO:0000256" key="1">
    <source>
        <dbReference type="ARBA" id="ARBA00006211"/>
    </source>
</evidence>
<comment type="similarity">
    <text evidence="1">Belongs to the SIMIBI class G3E GTPase family. HypB/HupM subfamily.</text>
</comment>
<dbReference type="InterPro" id="IPR027417">
    <property type="entry name" value="P-loop_NTPase"/>
</dbReference>
<sequence length="274" mass="30198">MCVTCGCSDDNNTTITNMENQHSHTHTLPDGTVITHSHDHQHHHHESPANVHAKIHNTTISLEQEILGKNNLLAAQNRGWFKGRNILALNLMSSPGAGKTTLLTRTINDLKEKLNISVIEGDQETTNDAERIKSTGCKVVQINTGTGCHLDASMIEKGLQELNPPLNSVVMIENVGNLVCPALFDLGEQAKVVILSVTEGEDKPIKYPHIFRASDIMIITKIDLLPYLQFDVEKCIEYAKQVNPKIQIFQVSAITGVGLDEWYGFLSCQSAITV</sequence>
<dbReference type="NCBIfam" id="TIGR00073">
    <property type="entry name" value="hypB"/>
    <property type="match status" value="1"/>
</dbReference>
<dbReference type="PANTHER" id="PTHR30134">
    <property type="entry name" value="HYDROGENASE PROTEIN ASSEMBLY PROTEIN, NICKEL CHAPERONE"/>
    <property type="match status" value="1"/>
</dbReference>
<keyword evidence="4" id="KW-0547">Nucleotide-binding</keyword>
<organism evidence="9 10">
    <name type="scientific">Sphaerospermopsis aphanizomenoides LEGE 00250</name>
    <dbReference type="NCBI Taxonomy" id="2777972"/>
    <lineage>
        <taxon>Bacteria</taxon>
        <taxon>Bacillati</taxon>
        <taxon>Cyanobacteriota</taxon>
        <taxon>Cyanophyceae</taxon>
        <taxon>Nostocales</taxon>
        <taxon>Aphanizomenonaceae</taxon>
        <taxon>Sphaerospermopsis</taxon>
        <taxon>Sphaerospermopsis aphanizomenoides</taxon>
    </lineage>
</organism>
<evidence type="ECO:0000256" key="7">
    <source>
        <dbReference type="ARBA" id="ARBA00023134"/>
    </source>
</evidence>
<keyword evidence="7" id="KW-0342">GTP-binding</keyword>
<keyword evidence="6" id="KW-0862">Zinc</keyword>
<name>A0ABR9VFX3_9CYAN</name>
<dbReference type="CDD" id="cd05390">
    <property type="entry name" value="HypB"/>
    <property type="match status" value="1"/>
</dbReference>
<protein>
    <submittedName>
        <fullName evidence="9">Hydrogenase nickel incorporation protein HypB</fullName>
    </submittedName>
</protein>
<comment type="caution">
    <text evidence="9">The sequence shown here is derived from an EMBL/GenBank/DDBJ whole genome shotgun (WGS) entry which is preliminary data.</text>
</comment>
<evidence type="ECO:0000256" key="3">
    <source>
        <dbReference type="ARBA" id="ARBA00022723"/>
    </source>
</evidence>
<dbReference type="EMBL" id="JADEWB010000092">
    <property type="protein sequence ID" value="MBE9237391.1"/>
    <property type="molecule type" value="Genomic_DNA"/>
</dbReference>
<reference evidence="9 10" key="1">
    <citation type="submission" date="2020-10" db="EMBL/GenBank/DDBJ databases">
        <authorList>
            <person name="Castelo-Branco R."/>
            <person name="Eusebio N."/>
            <person name="Adriana R."/>
            <person name="Vieira A."/>
            <person name="Brugerolle De Fraissinette N."/>
            <person name="Rezende De Castro R."/>
            <person name="Schneider M.P."/>
            <person name="Vasconcelos V."/>
            <person name="Leao P.N."/>
        </authorList>
    </citation>
    <scope>NUCLEOTIDE SEQUENCE [LARGE SCALE GENOMIC DNA]</scope>
    <source>
        <strain evidence="9 10">LEGE 00250</strain>
    </source>
</reference>
<keyword evidence="2" id="KW-0533">Nickel</keyword>
<dbReference type="Pfam" id="PF02492">
    <property type="entry name" value="cobW"/>
    <property type="match status" value="1"/>
</dbReference>
<dbReference type="Proteomes" id="UP000606776">
    <property type="component" value="Unassembled WGS sequence"/>
</dbReference>
<dbReference type="InterPro" id="IPR003495">
    <property type="entry name" value="CobW/HypB/UreG_nucleotide-bd"/>
</dbReference>
<feature type="domain" description="CobW/HypB/UreG nucleotide-binding" evidence="8">
    <location>
        <begin position="90"/>
        <end position="249"/>
    </location>
</feature>
<dbReference type="SUPFAM" id="SSF52540">
    <property type="entry name" value="P-loop containing nucleoside triphosphate hydrolases"/>
    <property type="match status" value="1"/>
</dbReference>
<keyword evidence="5" id="KW-0378">Hydrolase</keyword>
<gene>
    <name evidence="9" type="primary">hypB</name>
    <name evidence="9" type="ORF">IQ227_15480</name>
</gene>
<dbReference type="Gene3D" id="3.40.50.300">
    <property type="entry name" value="P-loop containing nucleotide triphosphate hydrolases"/>
    <property type="match status" value="1"/>
</dbReference>
<dbReference type="InterPro" id="IPR004392">
    <property type="entry name" value="Hyd_mat_HypB"/>
</dbReference>
<keyword evidence="3" id="KW-0479">Metal-binding</keyword>
<evidence type="ECO:0000256" key="6">
    <source>
        <dbReference type="ARBA" id="ARBA00022833"/>
    </source>
</evidence>
<evidence type="ECO:0000313" key="9">
    <source>
        <dbReference type="EMBL" id="MBE9237391.1"/>
    </source>
</evidence>
<keyword evidence="10" id="KW-1185">Reference proteome</keyword>
<evidence type="ECO:0000256" key="4">
    <source>
        <dbReference type="ARBA" id="ARBA00022741"/>
    </source>
</evidence>
<evidence type="ECO:0000313" key="10">
    <source>
        <dbReference type="Proteomes" id="UP000606776"/>
    </source>
</evidence>
<evidence type="ECO:0000259" key="8">
    <source>
        <dbReference type="Pfam" id="PF02492"/>
    </source>
</evidence>
<dbReference type="PANTHER" id="PTHR30134:SF2">
    <property type="entry name" value="HYDROGENASE MATURATION FACTOR HYPB"/>
    <property type="match status" value="1"/>
</dbReference>